<keyword evidence="4" id="KW-1185">Reference proteome</keyword>
<dbReference type="PANTHER" id="PTHR10953">
    <property type="entry name" value="UBIQUITIN-ACTIVATING ENZYME E1"/>
    <property type="match status" value="1"/>
</dbReference>
<dbReference type="OrthoDB" id="10261062at2759"/>
<accession>A0A437AIW0</accession>
<reference evidence="3 4" key="1">
    <citation type="submission" date="2018-10" db="EMBL/GenBank/DDBJ databases">
        <title>Draft genome sequence of the microsporidian Tubulinosema ratisbonensis.</title>
        <authorList>
            <person name="Polonais V."/>
            <person name="Peyretaillade E."/>
            <person name="Niehus S."/>
            <person name="Wawrzyniak I."/>
            <person name="Franchet A."/>
            <person name="Gaspin C."/>
            <person name="Reichstadt M."/>
            <person name="Belser C."/>
            <person name="Labadie K."/>
            <person name="Delbac F."/>
            <person name="Ferrandon D."/>
        </authorList>
    </citation>
    <scope>NUCLEOTIDE SEQUENCE [LARGE SCALE GENOMIC DNA]</scope>
    <source>
        <strain evidence="3 4">Franzen</strain>
    </source>
</reference>
<proteinExistence type="inferred from homology"/>
<dbReference type="GO" id="GO:0004792">
    <property type="term" value="F:thiosulfate-cyanide sulfurtransferase activity"/>
    <property type="evidence" value="ECO:0007669"/>
    <property type="project" value="TreeGrafter"/>
</dbReference>
<dbReference type="SUPFAM" id="SSF69572">
    <property type="entry name" value="Activating enzymes of the ubiquitin-like proteins"/>
    <property type="match status" value="1"/>
</dbReference>
<evidence type="ECO:0000313" key="3">
    <source>
        <dbReference type="EMBL" id="RVD91084.1"/>
    </source>
</evidence>
<feature type="domain" description="THIF-type NAD/FAD binding fold" evidence="2">
    <location>
        <begin position="15"/>
        <end position="243"/>
    </location>
</feature>
<dbReference type="VEuPathDB" id="MicrosporidiaDB:TUBRATIS_24660"/>
<dbReference type="Pfam" id="PF00899">
    <property type="entry name" value="ThiF"/>
    <property type="match status" value="1"/>
</dbReference>
<evidence type="ECO:0000313" key="4">
    <source>
        <dbReference type="Proteomes" id="UP000282876"/>
    </source>
</evidence>
<sequence length="254" mass="28568">MEYTTALSETETQRYSRQIILKEIGLENHKKISNTVVLVVGLGGLGSPVVTYLCTSGIKKIILADFDKVELHNLQRQTIHQENFINKFKTESAKNFINNLNSEMEVKCFTKKVNEENIEEIAKEANLLVDCTDDLNTRYVISAYAKKFGKTLIMGSVLKFAGQVYVFPKGKSCYTCLFPEFKTVRENCSSAGVLGSVCGIIGSIQATEIIKNILIDYPSYILTYDAIDNEIKKVIVRECKEMCEKINLPVILHS</sequence>
<dbReference type="InterPro" id="IPR000594">
    <property type="entry name" value="ThiF_NAD_FAD-bd"/>
</dbReference>
<dbReference type="GO" id="GO:0008641">
    <property type="term" value="F:ubiquitin-like modifier activating enzyme activity"/>
    <property type="evidence" value="ECO:0007669"/>
    <property type="project" value="InterPro"/>
</dbReference>
<evidence type="ECO:0000259" key="2">
    <source>
        <dbReference type="Pfam" id="PF00899"/>
    </source>
</evidence>
<dbReference type="GO" id="GO:0008146">
    <property type="term" value="F:sulfotransferase activity"/>
    <property type="evidence" value="ECO:0007669"/>
    <property type="project" value="TreeGrafter"/>
</dbReference>
<dbReference type="InterPro" id="IPR045886">
    <property type="entry name" value="ThiF/MoeB/HesA"/>
</dbReference>
<dbReference type="GO" id="GO:0016779">
    <property type="term" value="F:nucleotidyltransferase activity"/>
    <property type="evidence" value="ECO:0007669"/>
    <property type="project" value="TreeGrafter"/>
</dbReference>
<dbReference type="CDD" id="cd00757">
    <property type="entry name" value="ThiF_MoeB_HesA_family"/>
    <property type="match status" value="1"/>
</dbReference>
<gene>
    <name evidence="3" type="ORF">TUBRATIS_24660</name>
</gene>
<organism evidence="3 4">
    <name type="scientific">Tubulinosema ratisbonensis</name>
    <dbReference type="NCBI Taxonomy" id="291195"/>
    <lineage>
        <taxon>Eukaryota</taxon>
        <taxon>Fungi</taxon>
        <taxon>Fungi incertae sedis</taxon>
        <taxon>Microsporidia</taxon>
        <taxon>Tubulinosematoidea</taxon>
        <taxon>Tubulinosematidae</taxon>
        <taxon>Tubulinosema</taxon>
    </lineage>
</organism>
<dbReference type="AlphaFoldDB" id="A0A437AIW0"/>
<dbReference type="Gene3D" id="3.40.50.720">
    <property type="entry name" value="NAD(P)-binding Rossmann-like Domain"/>
    <property type="match status" value="1"/>
</dbReference>
<dbReference type="Proteomes" id="UP000282876">
    <property type="component" value="Unassembled WGS sequence"/>
</dbReference>
<dbReference type="PANTHER" id="PTHR10953:SF102">
    <property type="entry name" value="ADENYLYLTRANSFERASE AND SULFURTRANSFERASE MOCS3"/>
    <property type="match status" value="1"/>
</dbReference>
<dbReference type="InterPro" id="IPR035985">
    <property type="entry name" value="Ubiquitin-activating_enz"/>
</dbReference>
<dbReference type="FunFam" id="3.40.50.720:FF:000080">
    <property type="entry name" value="Thiazole biosynthesis adenylyltransferase ThiF"/>
    <property type="match status" value="1"/>
</dbReference>
<name>A0A437AIW0_9MICR</name>
<evidence type="ECO:0000256" key="1">
    <source>
        <dbReference type="ARBA" id="ARBA00009919"/>
    </source>
</evidence>
<dbReference type="GO" id="GO:0005829">
    <property type="term" value="C:cytosol"/>
    <property type="evidence" value="ECO:0007669"/>
    <property type="project" value="TreeGrafter"/>
</dbReference>
<comment type="similarity">
    <text evidence="1">Belongs to the HesA/MoeB/ThiF family.</text>
</comment>
<protein>
    <submittedName>
        <fullName evidence="3">Molybdopterin biosynthesis protein</fullName>
    </submittedName>
</protein>
<dbReference type="EMBL" id="RCSS01000652">
    <property type="protein sequence ID" value="RVD91084.1"/>
    <property type="molecule type" value="Genomic_DNA"/>
</dbReference>
<comment type="caution">
    <text evidence="3">The sequence shown here is derived from an EMBL/GenBank/DDBJ whole genome shotgun (WGS) entry which is preliminary data.</text>
</comment>
<dbReference type="STRING" id="291195.A0A437AIW0"/>